<dbReference type="AlphaFoldDB" id="A0A6G1C0U1"/>
<evidence type="ECO:0000313" key="2">
    <source>
        <dbReference type="Proteomes" id="UP000479710"/>
    </source>
</evidence>
<gene>
    <name evidence="1" type="ORF">E2562_026102</name>
</gene>
<organism evidence="1 2">
    <name type="scientific">Oryza meyeriana var. granulata</name>
    <dbReference type="NCBI Taxonomy" id="110450"/>
    <lineage>
        <taxon>Eukaryota</taxon>
        <taxon>Viridiplantae</taxon>
        <taxon>Streptophyta</taxon>
        <taxon>Embryophyta</taxon>
        <taxon>Tracheophyta</taxon>
        <taxon>Spermatophyta</taxon>
        <taxon>Magnoliopsida</taxon>
        <taxon>Liliopsida</taxon>
        <taxon>Poales</taxon>
        <taxon>Poaceae</taxon>
        <taxon>BOP clade</taxon>
        <taxon>Oryzoideae</taxon>
        <taxon>Oryzeae</taxon>
        <taxon>Oryzinae</taxon>
        <taxon>Oryza</taxon>
        <taxon>Oryza meyeriana</taxon>
    </lineage>
</organism>
<evidence type="ECO:0008006" key="3">
    <source>
        <dbReference type="Google" id="ProtNLM"/>
    </source>
</evidence>
<sequence>MASRSNDVDGGVPWYSNCRFGSIPASGEAIAVLEETSAGEVREKGCSVCLEVFEESDKPRKMPCFAAHRGGGAGAGSCQLIGDVCFGHIYDELLDEDEHLIRFRRRASFIHM</sequence>
<dbReference type="EMBL" id="SPHZ02000011">
    <property type="protein sequence ID" value="KAF0893504.1"/>
    <property type="molecule type" value="Genomic_DNA"/>
</dbReference>
<comment type="caution">
    <text evidence="1">The sequence shown here is derived from an EMBL/GenBank/DDBJ whole genome shotgun (WGS) entry which is preliminary data.</text>
</comment>
<accession>A0A6G1C0U1</accession>
<keyword evidence="2" id="KW-1185">Reference proteome</keyword>
<protein>
    <recommendedName>
        <fullName evidence="3">RING-type domain-containing protein</fullName>
    </recommendedName>
</protein>
<evidence type="ECO:0000313" key="1">
    <source>
        <dbReference type="EMBL" id="KAF0893504.1"/>
    </source>
</evidence>
<name>A0A6G1C0U1_9ORYZ</name>
<reference evidence="1 2" key="1">
    <citation type="submission" date="2019-11" db="EMBL/GenBank/DDBJ databases">
        <title>Whole genome sequence of Oryza granulata.</title>
        <authorList>
            <person name="Li W."/>
        </authorList>
    </citation>
    <scope>NUCLEOTIDE SEQUENCE [LARGE SCALE GENOMIC DNA]</scope>
    <source>
        <strain evidence="2">cv. Menghai</strain>
        <tissue evidence="1">Leaf</tissue>
    </source>
</reference>
<dbReference type="Proteomes" id="UP000479710">
    <property type="component" value="Unassembled WGS sequence"/>
</dbReference>
<proteinExistence type="predicted"/>